<reference evidence="1 2" key="1">
    <citation type="journal article" date="2016" name="MBio">
        <title>Lateral Gene Transfer in a Heavy Metal-Contaminated-Groundwater Microbial Community.</title>
        <authorList>
            <person name="Hemme C.L."/>
            <person name="Green S.J."/>
            <person name="Rishishwar L."/>
            <person name="Prakash O."/>
            <person name="Pettenato A."/>
            <person name="Chakraborty R."/>
            <person name="Deutschbauer A.M."/>
            <person name="Van Nostrand J.D."/>
            <person name="Wu L."/>
            <person name="He Z."/>
            <person name="Jordan I.K."/>
            <person name="Hazen T.C."/>
            <person name="Arkin A.P."/>
            <person name="Kostka J.E."/>
            <person name="Zhou J."/>
        </authorList>
    </citation>
    <scope>NUCLEOTIDE SEQUENCE [LARGE SCALE GENOMIC DNA]</scope>
    <source>
        <strain evidence="1 2">FW104-T7</strain>
    </source>
</reference>
<keyword evidence="2" id="KW-1185">Reference proteome</keyword>
<dbReference type="STRING" id="416169.RHOFW104T7_16335"/>
<comment type="caution">
    <text evidence="1">The sequence shown here is derived from an EMBL/GenBank/DDBJ whole genome shotgun (WGS) entry which is preliminary data.</text>
</comment>
<dbReference type="AlphaFoldDB" id="A0A154QGI4"/>
<sequence>MRPPGQRFLMIYSGVLTAVFAATVLGAAVSRTKFDTLDVQRINIVEPDGTLRMVISNHARLPGIIVKGHEQAFDRPQAGMLFYNDEGSETGGLIFGGHRNARGEVVDSGGSLSFDRYNANQVVQLLGVDDHEDRMAGLAVSDSQQNGQGYRRIWVGRDDDGVARLALMDGAGHKRLLLEVPDTGAPSLTFLDGDGKVMQRIAPVTGSSSSR</sequence>
<organism evidence="1 2">
    <name type="scientific">Rhodanobacter thiooxydans</name>
    <dbReference type="NCBI Taxonomy" id="416169"/>
    <lineage>
        <taxon>Bacteria</taxon>
        <taxon>Pseudomonadati</taxon>
        <taxon>Pseudomonadota</taxon>
        <taxon>Gammaproteobacteria</taxon>
        <taxon>Lysobacterales</taxon>
        <taxon>Rhodanobacteraceae</taxon>
        <taxon>Rhodanobacter</taxon>
    </lineage>
</organism>
<name>A0A154QGI4_9GAMM</name>
<accession>A0A154QGI4</accession>
<dbReference type="Proteomes" id="UP000076131">
    <property type="component" value="Unassembled WGS sequence"/>
</dbReference>
<evidence type="ECO:0000313" key="1">
    <source>
        <dbReference type="EMBL" id="KZC22931.1"/>
    </source>
</evidence>
<protein>
    <submittedName>
        <fullName evidence="1">Uncharacterized protein</fullName>
    </submittedName>
</protein>
<dbReference type="eggNOG" id="ENOG502Z7N1">
    <property type="taxonomic scope" value="Bacteria"/>
</dbReference>
<gene>
    <name evidence="1" type="ORF">RHOFW104T7_16335</name>
</gene>
<dbReference type="EMBL" id="LVJS01000052">
    <property type="protein sequence ID" value="KZC22931.1"/>
    <property type="molecule type" value="Genomic_DNA"/>
</dbReference>
<proteinExistence type="predicted"/>
<evidence type="ECO:0000313" key="2">
    <source>
        <dbReference type="Proteomes" id="UP000076131"/>
    </source>
</evidence>